<keyword evidence="6 11" id="KW-0540">Nuclease</keyword>
<dbReference type="GO" id="GO:0046872">
    <property type="term" value="F:metal ion binding"/>
    <property type="evidence" value="ECO:0007669"/>
    <property type="project" value="UniProtKB-KW"/>
</dbReference>
<dbReference type="Proteomes" id="UP000178425">
    <property type="component" value="Unassembled WGS sequence"/>
</dbReference>
<dbReference type="InterPro" id="IPR036397">
    <property type="entry name" value="RNaseH_sf"/>
</dbReference>
<evidence type="ECO:0000256" key="12">
    <source>
        <dbReference type="RuleBase" id="RU003515"/>
    </source>
</evidence>
<organism evidence="14 15">
    <name type="scientific">Candidatus Giovannonibacteria bacterium RIFCSPHIGHO2_02_43_13</name>
    <dbReference type="NCBI Taxonomy" id="1798330"/>
    <lineage>
        <taxon>Bacteria</taxon>
        <taxon>Candidatus Giovannoniibacteriota</taxon>
    </lineage>
</organism>
<feature type="binding site" evidence="11">
    <location>
        <position position="14"/>
    </location>
    <ligand>
        <name>a divalent metal cation</name>
        <dbReference type="ChEBI" id="CHEBI:60240"/>
    </ligand>
</feature>
<dbReference type="NCBIfam" id="NF000595">
    <property type="entry name" value="PRK00015.1-3"/>
    <property type="match status" value="1"/>
</dbReference>
<name>A0A1F5WTX1_9BACT</name>
<dbReference type="Pfam" id="PF01351">
    <property type="entry name" value="RNase_HII"/>
    <property type="match status" value="1"/>
</dbReference>
<reference evidence="14 15" key="1">
    <citation type="journal article" date="2016" name="Nat. Commun.">
        <title>Thousands of microbial genomes shed light on interconnected biogeochemical processes in an aquifer system.</title>
        <authorList>
            <person name="Anantharaman K."/>
            <person name="Brown C.T."/>
            <person name="Hug L.A."/>
            <person name="Sharon I."/>
            <person name="Castelle C.J."/>
            <person name="Probst A.J."/>
            <person name="Thomas B.C."/>
            <person name="Singh A."/>
            <person name="Wilkins M.J."/>
            <person name="Karaoz U."/>
            <person name="Brodie E.L."/>
            <person name="Williams K.H."/>
            <person name="Hubbard S.S."/>
            <person name="Banfield J.F."/>
        </authorList>
    </citation>
    <scope>NUCLEOTIDE SEQUENCE [LARGE SCALE GENOMIC DNA]</scope>
</reference>
<evidence type="ECO:0000313" key="15">
    <source>
        <dbReference type="Proteomes" id="UP000178425"/>
    </source>
</evidence>
<comment type="similarity">
    <text evidence="4">Belongs to the RNase HII family. RnhC subfamily.</text>
</comment>
<evidence type="ECO:0000256" key="4">
    <source>
        <dbReference type="ARBA" id="ARBA00008378"/>
    </source>
</evidence>
<evidence type="ECO:0000313" key="14">
    <source>
        <dbReference type="EMBL" id="OGF78731.1"/>
    </source>
</evidence>
<evidence type="ECO:0000256" key="10">
    <source>
        <dbReference type="ARBA" id="ARBA00023211"/>
    </source>
</evidence>
<keyword evidence="10" id="KW-0464">Manganese</keyword>
<dbReference type="InterPro" id="IPR012337">
    <property type="entry name" value="RNaseH-like_sf"/>
</dbReference>
<dbReference type="GO" id="GO:0003723">
    <property type="term" value="F:RNA binding"/>
    <property type="evidence" value="ECO:0007669"/>
    <property type="project" value="UniProtKB-UniRule"/>
</dbReference>
<evidence type="ECO:0000256" key="8">
    <source>
        <dbReference type="ARBA" id="ARBA00022759"/>
    </source>
</evidence>
<sequence>MYHLCVGKYIIGIDEVGRGPLAGPMMVGAVACAISNDQFLTTNLQGIRDSKKLTKLQREKWSKKIWKEKEESGNIKIAIVSVSHSTIDKYGIAQSAKLAVAKCLKILVKDGDEYEIMLDGSLYAPAKYKNQQTIIKGDEKIPIISAASVIAKVYRDNMMKKMHEKYPQYGFDTHKGYGTVAHIAAIKKHGLSAIHRHSFCRNFV</sequence>
<comment type="subcellular location">
    <subcellularLocation>
        <location evidence="3">Cytoplasm</location>
    </subcellularLocation>
</comment>
<gene>
    <name evidence="14" type="ORF">A2W54_02985</name>
</gene>
<comment type="cofactor">
    <cofactor evidence="11">
        <name>Mn(2+)</name>
        <dbReference type="ChEBI" id="CHEBI:29035"/>
    </cofactor>
    <cofactor evidence="11">
        <name>Mg(2+)</name>
        <dbReference type="ChEBI" id="CHEBI:18420"/>
    </cofactor>
    <text evidence="11">Manganese or magnesium. Binds 1 divalent metal ion per monomer in the absence of substrate. May bind a second metal ion after substrate binding.</text>
</comment>
<dbReference type="GO" id="GO:0004523">
    <property type="term" value="F:RNA-DNA hybrid ribonuclease activity"/>
    <property type="evidence" value="ECO:0007669"/>
    <property type="project" value="UniProtKB-UniRule"/>
</dbReference>
<dbReference type="GO" id="GO:0005737">
    <property type="term" value="C:cytoplasm"/>
    <property type="evidence" value="ECO:0007669"/>
    <property type="project" value="UniProtKB-SubCell"/>
</dbReference>
<feature type="binding site" evidence="11">
    <location>
        <position position="119"/>
    </location>
    <ligand>
        <name>a divalent metal cation</name>
        <dbReference type="ChEBI" id="CHEBI:60240"/>
    </ligand>
</feature>
<evidence type="ECO:0000259" key="13">
    <source>
        <dbReference type="PROSITE" id="PS51975"/>
    </source>
</evidence>
<keyword evidence="5" id="KW-0963">Cytoplasm</keyword>
<dbReference type="GO" id="GO:0032299">
    <property type="term" value="C:ribonuclease H2 complex"/>
    <property type="evidence" value="ECO:0007669"/>
    <property type="project" value="TreeGrafter"/>
</dbReference>
<evidence type="ECO:0000256" key="7">
    <source>
        <dbReference type="ARBA" id="ARBA00022723"/>
    </source>
</evidence>
<evidence type="ECO:0000256" key="2">
    <source>
        <dbReference type="ARBA" id="ARBA00004065"/>
    </source>
</evidence>
<dbReference type="InterPro" id="IPR001352">
    <property type="entry name" value="RNase_HII/HIII"/>
</dbReference>
<evidence type="ECO:0000256" key="9">
    <source>
        <dbReference type="ARBA" id="ARBA00022801"/>
    </source>
</evidence>
<evidence type="ECO:0000256" key="6">
    <source>
        <dbReference type="ARBA" id="ARBA00022722"/>
    </source>
</evidence>
<feature type="binding site" evidence="11">
    <location>
        <position position="15"/>
    </location>
    <ligand>
        <name>a divalent metal cation</name>
        <dbReference type="ChEBI" id="CHEBI:60240"/>
    </ligand>
</feature>
<comment type="caution">
    <text evidence="14">The sequence shown here is derived from an EMBL/GenBank/DDBJ whole genome shotgun (WGS) entry which is preliminary data.</text>
</comment>
<proteinExistence type="inferred from homology"/>
<dbReference type="InterPro" id="IPR022898">
    <property type="entry name" value="RNase_HII"/>
</dbReference>
<evidence type="ECO:0000256" key="3">
    <source>
        <dbReference type="ARBA" id="ARBA00004496"/>
    </source>
</evidence>
<dbReference type="PANTHER" id="PTHR10954">
    <property type="entry name" value="RIBONUCLEASE H2 SUBUNIT A"/>
    <property type="match status" value="1"/>
</dbReference>
<keyword evidence="8 11" id="KW-0255">Endonuclease</keyword>
<protein>
    <recommendedName>
        <fullName evidence="12">Ribonuclease</fullName>
        <ecNumber evidence="12">3.1.26.4</ecNumber>
    </recommendedName>
</protein>
<evidence type="ECO:0000256" key="1">
    <source>
        <dbReference type="ARBA" id="ARBA00000077"/>
    </source>
</evidence>
<keyword evidence="7 11" id="KW-0479">Metal-binding</keyword>
<dbReference type="PROSITE" id="PS51975">
    <property type="entry name" value="RNASE_H_2"/>
    <property type="match status" value="1"/>
</dbReference>
<dbReference type="InterPro" id="IPR024567">
    <property type="entry name" value="RNase_HII/HIII_dom"/>
</dbReference>
<comment type="function">
    <text evidence="2 12">Endonuclease that specifically degrades the RNA of RNA-DNA hybrids.</text>
</comment>
<dbReference type="SUPFAM" id="SSF53098">
    <property type="entry name" value="Ribonuclease H-like"/>
    <property type="match status" value="1"/>
</dbReference>
<evidence type="ECO:0000256" key="11">
    <source>
        <dbReference type="PROSITE-ProRule" id="PRU01319"/>
    </source>
</evidence>
<dbReference type="Gene3D" id="3.30.420.10">
    <property type="entry name" value="Ribonuclease H-like superfamily/Ribonuclease H"/>
    <property type="match status" value="1"/>
</dbReference>
<dbReference type="PANTHER" id="PTHR10954:SF23">
    <property type="entry name" value="RIBONUCLEASE"/>
    <property type="match status" value="1"/>
</dbReference>
<dbReference type="GO" id="GO:0043137">
    <property type="term" value="P:DNA replication, removal of RNA primer"/>
    <property type="evidence" value="ECO:0007669"/>
    <property type="project" value="TreeGrafter"/>
</dbReference>
<dbReference type="EMBL" id="MFHI01000020">
    <property type="protein sequence ID" value="OGF78731.1"/>
    <property type="molecule type" value="Genomic_DNA"/>
</dbReference>
<evidence type="ECO:0000256" key="5">
    <source>
        <dbReference type="ARBA" id="ARBA00022490"/>
    </source>
</evidence>
<dbReference type="GO" id="GO:0006298">
    <property type="term" value="P:mismatch repair"/>
    <property type="evidence" value="ECO:0007669"/>
    <property type="project" value="TreeGrafter"/>
</dbReference>
<accession>A0A1F5WTX1</accession>
<keyword evidence="9 11" id="KW-0378">Hydrolase</keyword>
<dbReference type="AlphaFoldDB" id="A0A1F5WTX1"/>
<dbReference type="CDD" id="cd07182">
    <property type="entry name" value="RNase_HII_bacteria_HII_like"/>
    <property type="match status" value="1"/>
</dbReference>
<dbReference type="EC" id="3.1.26.4" evidence="12"/>
<comment type="catalytic activity">
    <reaction evidence="1 11 12">
        <text>Endonucleolytic cleavage to 5'-phosphomonoester.</text>
        <dbReference type="EC" id="3.1.26.4"/>
    </reaction>
</comment>
<feature type="domain" description="RNase H type-2" evidence="13">
    <location>
        <begin position="8"/>
        <end position="204"/>
    </location>
</feature>